<feature type="domain" description="Major facilitator superfamily (MFS) profile" evidence="7">
    <location>
        <begin position="66"/>
        <end position="505"/>
    </location>
</feature>
<keyword evidence="5 6" id="KW-0472">Membrane</keyword>
<dbReference type="GeneID" id="30006175"/>
<dbReference type="OrthoDB" id="6612291at2759"/>
<dbReference type="GO" id="GO:0016020">
    <property type="term" value="C:membrane"/>
    <property type="evidence" value="ECO:0007669"/>
    <property type="project" value="UniProtKB-SubCell"/>
</dbReference>
<name>A0A178ZSI4_9EURO</name>
<dbReference type="InterPro" id="IPR020846">
    <property type="entry name" value="MFS_dom"/>
</dbReference>
<dbReference type="GO" id="GO:0005351">
    <property type="term" value="F:carbohydrate:proton symporter activity"/>
    <property type="evidence" value="ECO:0007669"/>
    <property type="project" value="TreeGrafter"/>
</dbReference>
<feature type="transmembrane region" description="Helical" evidence="6">
    <location>
        <begin position="478"/>
        <end position="499"/>
    </location>
</feature>
<dbReference type="EMBL" id="LVYI01000002">
    <property type="protein sequence ID" value="OAP62778.1"/>
    <property type="molecule type" value="Genomic_DNA"/>
</dbReference>
<comment type="subcellular location">
    <subcellularLocation>
        <location evidence="1">Membrane</location>
        <topology evidence="1">Multi-pass membrane protein</topology>
    </subcellularLocation>
</comment>
<dbReference type="InterPro" id="IPR036259">
    <property type="entry name" value="MFS_trans_sf"/>
</dbReference>
<feature type="transmembrane region" description="Helical" evidence="6">
    <location>
        <begin position="60"/>
        <end position="79"/>
    </location>
</feature>
<evidence type="ECO:0000313" key="8">
    <source>
        <dbReference type="EMBL" id="OAP62778.1"/>
    </source>
</evidence>
<evidence type="ECO:0000256" key="4">
    <source>
        <dbReference type="ARBA" id="ARBA00022989"/>
    </source>
</evidence>
<dbReference type="SUPFAM" id="SSF103473">
    <property type="entry name" value="MFS general substrate transporter"/>
    <property type="match status" value="1"/>
</dbReference>
<feature type="transmembrane region" description="Helical" evidence="6">
    <location>
        <begin position="199"/>
        <end position="223"/>
    </location>
</feature>
<evidence type="ECO:0000256" key="2">
    <source>
        <dbReference type="ARBA" id="ARBA00010992"/>
    </source>
</evidence>
<dbReference type="FunFam" id="1.20.1250.20:FF:000078">
    <property type="entry name" value="MFS maltose transporter, putative"/>
    <property type="match status" value="1"/>
</dbReference>
<feature type="transmembrane region" description="Helical" evidence="6">
    <location>
        <begin position="318"/>
        <end position="338"/>
    </location>
</feature>
<feature type="transmembrane region" description="Helical" evidence="6">
    <location>
        <begin position="114"/>
        <end position="134"/>
    </location>
</feature>
<evidence type="ECO:0000259" key="7">
    <source>
        <dbReference type="PROSITE" id="PS50850"/>
    </source>
</evidence>
<feature type="transmembrane region" description="Helical" evidence="6">
    <location>
        <begin position="141"/>
        <end position="160"/>
    </location>
</feature>
<sequence>MENPNISQLGTADPERQSLDATRKEKLSVDHMEVTADEQLGHLANQEDHELGVWLSLKRYPWSCAWCVYACWTIILAAFEVQAGGSVLGIPEFRKDFGSSFDGNYVLPAEWQSAFNAAPVASAIVGVLGGAAIADIIGRKFTLIGGLAISFAAISIEFAATTNPVFFGGKFLNGFAVGAIQGVMTTYVGEITPHAWRGIFTVGIGVAFGIGPLLAFIIVNYTGDVDTRWAYRVVFCCQYGFAGVSAILSPFMPESPWWLASKGKPEKALKSLAMLGQKGEEGKKRLALIQLTLEEIRQETEGVTYLECFRRSNLRRTIISIGPLIIQVLTGITFVAGYFTYYLQLAGYSAKESFRIQIAQPVLSIVGNLMAAYLIDRVGRRNLTFYGLAILVVLLFIEGGLATGGSPGEIKGTVAIILIYSWMYNVSIGSTAFSIMTETATARLRVKTIAIGLALQNSVNVMWQFVLPYMFNPDKGNLGGKVAFVFGGPSFLCLCYLWFFQPETSGRTYEEIDEMFAKRVPARQFKSYKTDAQAKGEVVKDTVELQKPVDA</sequence>
<feature type="transmembrane region" description="Helical" evidence="6">
    <location>
        <begin position="383"/>
        <end position="402"/>
    </location>
</feature>
<proteinExistence type="inferred from homology"/>
<evidence type="ECO:0000256" key="3">
    <source>
        <dbReference type="ARBA" id="ARBA00022692"/>
    </source>
</evidence>
<dbReference type="PROSITE" id="PS50850">
    <property type="entry name" value="MFS"/>
    <property type="match status" value="1"/>
</dbReference>
<organism evidence="8 9">
    <name type="scientific">Fonsecaea erecta</name>
    <dbReference type="NCBI Taxonomy" id="1367422"/>
    <lineage>
        <taxon>Eukaryota</taxon>
        <taxon>Fungi</taxon>
        <taxon>Dikarya</taxon>
        <taxon>Ascomycota</taxon>
        <taxon>Pezizomycotina</taxon>
        <taxon>Eurotiomycetes</taxon>
        <taxon>Chaetothyriomycetidae</taxon>
        <taxon>Chaetothyriales</taxon>
        <taxon>Herpotrichiellaceae</taxon>
        <taxon>Fonsecaea</taxon>
    </lineage>
</organism>
<evidence type="ECO:0000256" key="6">
    <source>
        <dbReference type="SAM" id="Phobius"/>
    </source>
</evidence>
<dbReference type="PROSITE" id="PS00216">
    <property type="entry name" value="SUGAR_TRANSPORT_1"/>
    <property type="match status" value="2"/>
</dbReference>
<feature type="transmembrane region" description="Helical" evidence="6">
    <location>
        <begin position="414"/>
        <end position="436"/>
    </location>
</feature>
<dbReference type="InterPro" id="IPR005829">
    <property type="entry name" value="Sugar_transporter_CS"/>
</dbReference>
<keyword evidence="3 6" id="KW-0812">Transmembrane</keyword>
<dbReference type="PROSITE" id="PS00217">
    <property type="entry name" value="SUGAR_TRANSPORT_2"/>
    <property type="match status" value="1"/>
</dbReference>
<comment type="similarity">
    <text evidence="2">Belongs to the major facilitator superfamily. Sugar transporter (TC 2.A.1.1) family.</text>
</comment>
<feature type="transmembrane region" description="Helical" evidence="6">
    <location>
        <begin position="448"/>
        <end position="466"/>
    </location>
</feature>
<dbReference type="InterPro" id="IPR050360">
    <property type="entry name" value="MFS_Sugar_Transporters"/>
</dbReference>
<evidence type="ECO:0000256" key="1">
    <source>
        <dbReference type="ARBA" id="ARBA00004141"/>
    </source>
</evidence>
<keyword evidence="9" id="KW-1185">Reference proteome</keyword>
<gene>
    <name evidence="8" type="ORF">AYL99_02005</name>
</gene>
<feature type="transmembrane region" description="Helical" evidence="6">
    <location>
        <begin position="358"/>
        <end position="376"/>
    </location>
</feature>
<evidence type="ECO:0000313" key="9">
    <source>
        <dbReference type="Proteomes" id="UP000078343"/>
    </source>
</evidence>
<dbReference type="PANTHER" id="PTHR48022">
    <property type="entry name" value="PLASTIDIC GLUCOSE TRANSPORTER 4"/>
    <property type="match status" value="1"/>
</dbReference>
<dbReference type="Pfam" id="PF00083">
    <property type="entry name" value="Sugar_tr"/>
    <property type="match status" value="1"/>
</dbReference>
<keyword evidence="4 6" id="KW-1133">Transmembrane helix</keyword>
<comment type="caution">
    <text evidence="8">The sequence shown here is derived from an EMBL/GenBank/DDBJ whole genome shotgun (WGS) entry which is preliminary data.</text>
</comment>
<dbReference type="Proteomes" id="UP000078343">
    <property type="component" value="Unassembled WGS sequence"/>
</dbReference>
<accession>A0A178ZSI4</accession>
<protein>
    <recommendedName>
        <fullName evidence="7">Major facilitator superfamily (MFS) profile domain-containing protein</fullName>
    </recommendedName>
</protein>
<dbReference type="AlphaFoldDB" id="A0A178ZSI4"/>
<dbReference type="RefSeq" id="XP_018696145.1">
    <property type="nucleotide sequence ID" value="XM_018833521.1"/>
</dbReference>
<dbReference type="InterPro" id="IPR005828">
    <property type="entry name" value="MFS_sugar_transport-like"/>
</dbReference>
<dbReference type="PANTHER" id="PTHR48022:SF22">
    <property type="entry name" value="MAJOR FACILITATOR SUPERFAMILY (MFS) PROFILE DOMAIN-CONTAINING PROTEIN"/>
    <property type="match status" value="1"/>
</dbReference>
<evidence type="ECO:0000256" key="5">
    <source>
        <dbReference type="ARBA" id="ARBA00023136"/>
    </source>
</evidence>
<dbReference type="Gene3D" id="1.20.1250.20">
    <property type="entry name" value="MFS general substrate transporter like domains"/>
    <property type="match status" value="1"/>
</dbReference>
<reference evidence="8 9" key="1">
    <citation type="submission" date="2016-04" db="EMBL/GenBank/DDBJ databases">
        <title>Draft genome of Fonsecaea erecta CBS 125763.</title>
        <authorList>
            <person name="Weiss V.A."/>
            <person name="Vicente V.A."/>
            <person name="Raittz R.T."/>
            <person name="Moreno L.F."/>
            <person name="De Souza E.M."/>
            <person name="Pedrosa F.O."/>
            <person name="Steffens M.B."/>
            <person name="Faoro H."/>
            <person name="Tadra-Sfeir M.Z."/>
            <person name="Najafzadeh M.J."/>
            <person name="Felipe M.S."/>
            <person name="Teixeira M."/>
            <person name="Sun J."/>
            <person name="Xi L."/>
            <person name="Gomes R."/>
            <person name="De Azevedo C.M."/>
            <person name="Salgado C.G."/>
            <person name="Da Silva M.B."/>
            <person name="Nascimento M.F."/>
            <person name="Queiroz-Telles F."/>
            <person name="Attili D.S."/>
            <person name="Gorbushina A."/>
        </authorList>
    </citation>
    <scope>NUCLEOTIDE SEQUENCE [LARGE SCALE GENOMIC DNA]</scope>
    <source>
        <strain evidence="8 9">CBS 125763</strain>
    </source>
</reference>